<evidence type="ECO:0000313" key="8">
    <source>
        <dbReference type="EMBL" id="RSH94280.1"/>
    </source>
</evidence>
<keyword evidence="3 6" id="KW-1133">Transmembrane helix</keyword>
<dbReference type="STRING" id="1890683.A0A427YT35"/>
<evidence type="ECO:0000313" key="9">
    <source>
        <dbReference type="Proteomes" id="UP000279259"/>
    </source>
</evidence>
<dbReference type="EMBL" id="RSCD01000002">
    <property type="protein sequence ID" value="RSH94280.1"/>
    <property type="molecule type" value="Genomic_DNA"/>
</dbReference>
<feature type="transmembrane region" description="Helical" evidence="6">
    <location>
        <begin position="320"/>
        <end position="340"/>
    </location>
</feature>
<proteinExistence type="predicted"/>
<dbReference type="PANTHER" id="PTHR23502:SF7">
    <property type="entry name" value="DRUG_PROTON ANTIPORTER YHK8-RELATED"/>
    <property type="match status" value="1"/>
</dbReference>
<evidence type="ECO:0000256" key="3">
    <source>
        <dbReference type="ARBA" id="ARBA00022989"/>
    </source>
</evidence>
<dbReference type="Proteomes" id="UP000279259">
    <property type="component" value="Unassembled WGS sequence"/>
</dbReference>
<dbReference type="InterPro" id="IPR020846">
    <property type="entry name" value="MFS_dom"/>
</dbReference>
<dbReference type="SUPFAM" id="SSF103473">
    <property type="entry name" value="MFS general substrate transporter"/>
    <property type="match status" value="1"/>
</dbReference>
<comment type="subcellular location">
    <subcellularLocation>
        <location evidence="1">Membrane</location>
        <topology evidence="1">Multi-pass membrane protein</topology>
    </subcellularLocation>
</comment>
<dbReference type="CDD" id="cd17323">
    <property type="entry name" value="MFS_Tpo1_MDR_like"/>
    <property type="match status" value="1"/>
</dbReference>
<dbReference type="PROSITE" id="PS50850">
    <property type="entry name" value="MFS"/>
    <property type="match status" value="1"/>
</dbReference>
<accession>A0A427YT35</accession>
<dbReference type="Gene3D" id="1.20.1250.20">
    <property type="entry name" value="MFS general substrate transporter like domains"/>
    <property type="match status" value="1"/>
</dbReference>
<feature type="compositionally biased region" description="Polar residues" evidence="5">
    <location>
        <begin position="1"/>
        <end position="11"/>
    </location>
</feature>
<feature type="transmembrane region" description="Helical" evidence="6">
    <location>
        <begin position="451"/>
        <end position="475"/>
    </location>
</feature>
<evidence type="ECO:0000256" key="5">
    <source>
        <dbReference type="SAM" id="MobiDB-lite"/>
    </source>
</evidence>
<feature type="transmembrane region" description="Helical" evidence="6">
    <location>
        <begin position="51"/>
        <end position="75"/>
    </location>
</feature>
<organism evidence="8 9">
    <name type="scientific">Saitozyma podzolica</name>
    <dbReference type="NCBI Taxonomy" id="1890683"/>
    <lineage>
        <taxon>Eukaryota</taxon>
        <taxon>Fungi</taxon>
        <taxon>Dikarya</taxon>
        <taxon>Basidiomycota</taxon>
        <taxon>Agaricomycotina</taxon>
        <taxon>Tremellomycetes</taxon>
        <taxon>Tremellales</taxon>
        <taxon>Trimorphomycetaceae</taxon>
        <taxon>Saitozyma</taxon>
    </lineage>
</organism>
<dbReference type="OrthoDB" id="3561359at2759"/>
<name>A0A427YT35_9TREE</name>
<feature type="transmembrane region" description="Helical" evidence="6">
    <location>
        <begin position="87"/>
        <end position="106"/>
    </location>
</feature>
<feature type="transmembrane region" description="Helical" evidence="6">
    <location>
        <begin position="177"/>
        <end position="199"/>
    </location>
</feature>
<keyword evidence="9" id="KW-1185">Reference proteome</keyword>
<dbReference type="AlphaFoldDB" id="A0A427YT35"/>
<feature type="transmembrane region" description="Helical" evidence="6">
    <location>
        <begin position="206"/>
        <end position="226"/>
    </location>
</feature>
<feature type="transmembrane region" description="Helical" evidence="6">
    <location>
        <begin position="360"/>
        <end position="382"/>
    </location>
</feature>
<dbReference type="FunFam" id="1.20.1250.20:FF:000082">
    <property type="entry name" value="MFS multidrug transporter, putative"/>
    <property type="match status" value="1"/>
</dbReference>
<dbReference type="GO" id="GO:0022857">
    <property type="term" value="F:transmembrane transporter activity"/>
    <property type="evidence" value="ECO:0007669"/>
    <property type="project" value="InterPro"/>
</dbReference>
<protein>
    <recommendedName>
        <fullName evidence="7">Major facilitator superfamily (MFS) profile domain-containing protein</fullName>
    </recommendedName>
</protein>
<evidence type="ECO:0000256" key="2">
    <source>
        <dbReference type="ARBA" id="ARBA00022692"/>
    </source>
</evidence>
<reference evidence="8 9" key="1">
    <citation type="submission" date="2018-11" db="EMBL/GenBank/DDBJ databases">
        <title>Genome sequence of Saitozyma podzolica DSM 27192.</title>
        <authorList>
            <person name="Aliyu H."/>
            <person name="Gorte O."/>
            <person name="Ochsenreither K."/>
        </authorList>
    </citation>
    <scope>NUCLEOTIDE SEQUENCE [LARGE SCALE GENOMIC DNA]</scope>
    <source>
        <strain evidence="8 9">DSM 27192</strain>
    </source>
</reference>
<dbReference type="GO" id="GO:0005886">
    <property type="term" value="C:plasma membrane"/>
    <property type="evidence" value="ECO:0007669"/>
    <property type="project" value="TreeGrafter"/>
</dbReference>
<evidence type="ECO:0000256" key="1">
    <source>
        <dbReference type="ARBA" id="ARBA00004141"/>
    </source>
</evidence>
<evidence type="ECO:0000256" key="4">
    <source>
        <dbReference type="ARBA" id="ARBA00023136"/>
    </source>
</evidence>
<keyword evidence="4 6" id="KW-0472">Membrane</keyword>
<feature type="domain" description="Major facilitator superfamily (MFS) profile" evidence="7">
    <location>
        <begin position="52"/>
        <end position="480"/>
    </location>
</feature>
<dbReference type="InterPro" id="IPR036259">
    <property type="entry name" value="MFS_trans_sf"/>
</dbReference>
<dbReference type="Pfam" id="PF07690">
    <property type="entry name" value="MFS_1"/>
    <property type="match status" value="1"/>
</dbReference>
<feature type="transmembrane region" description="Helical" evidence="6">
    <location>
        <begin position="288"/>
        <end position="308"/>
    </location>
</feature>
<feature type="transmembrane region" description="Helical" evidence="6">
    <location>
        <begin position="118"/>
        <end position="136"/>
    </location>
</feature>
<evidence type="ECO:0000256" key="6">
    <source>
        <dbReference type="SAM" id="Phobius"/>
    </source>
</evidence>
<evidence type="ECO:0000259" key="7">
    <source>
        <dbReference type="PROSITE" id="PS50850"/>
    </source>
</evidence>
<gene>
    <name evidence="8" type="ORF">EHS25_004083</name>
</gene>
<dbReference type="InterPro" id="IPR011701">
    <property type="entry name" value="MFS"/>
</dbReference>
<comment type="caution">
    <text evidence="8">The sequence shown here is derived from an EMBL/GenBank/DDBJ whole genome shotgun (WGS) entry which is preliminary data.</text>
</comment>
<feature type="transmembrane region" description="Helical" evidence="6">
    <location>
        <begin position="389"/>
        <end position="408"/>
    </location>
</feature>
<keyword evidence="2 6" id="KW-0812">Transmembrane</keyword>
<feature type="region of interest" description="Disordered" evidence="5">
    <location>
        <begin position="1"/>
        <end position="23"/>
    </location>
</feature>
<dbReference type="PANTHER" id="PTHR23502">
    <property type="entry name" value="MAJOR FACILITATOR SUPERFAMILY"/>
    <property type="match status" value="1"/>
</dbReference>
<sequence>MATRAPSNEASPPSPDLEKDVDRKDAGFVVGWEGKSDPGDPLNTPHKRRWVMTWVLGVACACVTCCSSMASATYPGMEADYGVGREVCTLSISLFVAGLGVGPLFLGPASEFIGRSRVLHLSFAVFWLFNLPVAFANNIAVHLIFRFFTGFAGSAFLSVSGGAVSDVFPNHLVGTPMMVWSAAPFIGPTLGPLVSGFINQNMSWRWAYYVIIIWAAIMMALLLLFVPETYSPELLRRRASRMRKETGDTRWVAPVEMTERHIGQALLKSCKTPFILLTTQMMVLFLDIWSALVLGILYLSFGGLPYIFQTQYGFTVEQSGLCFLGIGLGQVLAVLSQPLFHRHYRQIAARSPDGIAPPESRLIPGFFGVIACPLGLLLLGLLSFENVPWILPILGSLFFGVGMVYSFTSTFTYLVDAYRPVAASALASNSFLRSAFAAGFPLFGHQLYVRLGAIGGTCLLAGLMALTIPLPFVFYRIGARIRQRSPFSP</sequence>